<dbReference type="EMBL" id="JBHRYN010000069">
    <property type="protein sequence ID" value="MFC3703092.1"/>
    <property type="molecule type" value="Genomic_DNA"/>
</dbReference>
<organism evidence="1 2">
    <name type="scientific">Reinekea marina</name>
    <dbReference type="NCBI Taxonomy" id="1310421"/>
    <lineage>
        <taxon>Bacteria</taxon>
        <taxon>Pseudomonadati</taxon>
        <taxon>Pseudomonadota</taxon>
        <taxon>Gammaproteobacteria</taxon>
        <taxon>Oceanospirillales</taxon>
        <taxon>Saccharospirillaceae</taxon>
        <taxon>Reinekea</taxon>
    </lineage>
</organism>
<evidence type="ECO:0000313" key="1">
    <source>
        <dbReference type="EMBL" id="MFC3703092.1"/>
    </source>
</evidence>
<gene>
    <name evidence="1" type="ORF">ACFOND_15795</name>
</gene>
<comment type="caution">
    <text evidence="1">The sequence shown here is derived from an EMBL/GenBank/DDBJ whole genome shotgun (WGS) entry which is preliminary data.</text>
</comment>
<keyword evidence="2" id="KW-1185">Reference proteome</keyword>
<proteinExistence type="predicted"/>
<reference evidence="2" key="1">
    <citation type="journal article" date="2019" name="Int. J. Syst. Evol. Microbiol.">
        <title>The Global Catalogue of Microorganisms (GCM) 10K type strain sequencing project: providing services to taxonomists for standard genome sequencing and annotation.</title>
        <authorList>
            <consortium name="The Broad Institute Genomics Platform"/>
            <consortium name="The Broad Institute Genome Sequencing Center for Infectious Disease"/>
            <person name="Wu L."/>
            <person name="Ma J."/>
        </authorList>
    </citation>
    <scope>NUCLEOTIDE SEQUENCE [LARGE SCALE GENOMIC DNA]</scope>
    <source>
        <strain evidence="2">CECT 8288</strain>
    </source>
</reference>
<evidence type="ECO:0000313" key="2">
    <source>
        <dbReference type="Proteomes" id="UP001595710"/>
    </source>
</evidence>
<name>A0ABV7WV37_9GAMM</name>
<accession>A0ABV7WV37</accession>
<dbReference type="RefSeq" id="WP_216000655.1">
    <property type="nucleotide sequence ID" value="NZ_JAUFQI010000001.1"/>
</dbReference>
<dbReference type="Proteomes" id="UP001595710">
    <property type="component" value="Unassembled WGS sequence"/>
</dbReference>
<sequence>MPLLKLTDVPEHILDKPAGIKTGTTWQSEYNVAAWIRFDQSHSDLCKLYLVWVDELGEHRHCVDQCTTSSVSSLLSGIAKLKLVGQLRSMSVALATAQSTYHVDELYVQPVKKETKKPPAKRFFN</sequence>
<protein>
    <submittedName>
        <fullName evidence="1">Uncharacterized protein</fullName>
    </submittedName>
</protein>